<organism evidence="2 3">
    <name type="scientific">Gracilariopsis chorda</name>
    <dbReference type="NCBI Taxonomy" id="448386"/>
    <lineage>
        <taxon>Eukaryota</taxon>
        <taxon>Rhodophyta</taxon>
        <taxon>Florideophyceae</taxon>
        <taxon>Rhodymeniophycidae</taxon>
        <taxon>Gracilariales</taxon>
        <taxon>Gracilariaceae</taxon>
        <taxon>Gracilariopsis</taxon>
    </lineage>
</organism>
<dbReference type="Pfam" id="PF03567">
    <property type="entry name" value="Sulfotransfer_2"/>
    <property type="match status" value="1"/>
</dbReference>
<keyword evidence="3" id="KW-1185">Reference proteome</keyword>
<name>A0A2V3J6G6_9FLOR</name>
<reference evidence="2 3" key="1">
    <citation type="journal article" date="2018" name="Mol. Biol. Evol.">
        <title>Analysis of the draft genome of the red seaweed Gracilariopsis chorda provides insights into genome size evolution in Rhodophyta.</title>
        <authorList>
            <person name="Lee J."/>
            <person name="Yang E.C."/>
            <person name="Graf L."/>
            <person name="Yang J.H."/>
            <person name="Qiu H."/>
            <person name="Zel Zion U."/>
            <person name="Chan C.X."/>
            <person name="Stephens T.G."/>
            <person name="Weber A.P.M."/>
            <person name="Boo G.H."/>
            <person name="Boo S.M."/>
            <person name="Kim K.M."/>
            <person name="Shin Y."/>
            <person name="Jung M."/>
            <person name="Lee S.J."/>
            <person name="Yim H.S."/>
            <person name="Lee J.H."/>
            <person name="Bhattacharya D."/>
            <person name="Yoon H.S."/>
        </authorList>
    </citation>
    <scope>NUCLEOTIDE SEQUENCE [LARGE SCALE GENOMIC DNA]</scope>
    <source>
        <strain evidence="2 3">SKKU-2015</strain>
        <tissue evidence="2">Whole body</tissue>
    </source>
</reference>
<proteinExistence type="predicted"/>
<dbReference type="GO" id="GO:0008146">
    <property type="term" value="F:sulfotransferase activity"/>
    <property type="evidence" value="ECO:0007669"/>
    <property type="project" value="InterPro"/>
</dbReference>
<evidence type="ECO:0000313" key="3">
    <source>
        <dbReference type="Proteomes" id="UP000247409"/>
    </source>
</evidence>
<evidence type="ECO:0000313" key="2">
    <source>
        <dbReference type="EMBL" id="PXF48970.1"/>
    </source>
</evidence>
<comment type="caution">
    <text evidence="2">The sequence shown here is derived from an EMBL/GenBank/DDBJ whole genome shotgun (WGS) entry which is preliminary data.</text>
</comment>
<dbReference type="GO" id="GO:0016020">
    <property type="term" value="C:membrane"/>
    <property type="evidence" value="ECO:0007669"/>
    <property type="project" value="InterPro"/>
</dbReference>
<keyword evidence="1" id="KW-0732">Signal</keyword>
<evidence type="ECO:0000256" key="1">
    <source>
        <dbReference type="SAM" id="SignalP"/>
    </source>
</evidence>
<dbReference type="AlphaFoldDB" id="A0A2V3J6G6"/>
<gene>
    <name evidence="2" type="ORF">BWQ96_01312</name>
</gene>
<accession>A0A2V3J6G6</accession>
<sequence>MDKPSHSILVCTFIFVGAFLLLQIPTTPTATAPSRSFSCGESVPIDEVFRAIYHRQFIPNPESEPIVPLTESDARRRESAHIRLPPQSHSLQWSHTYFHSMVLPRQFLKSPLVDRLLVVTDNADRPRAVYCPVFGTMHEALRAHLGTRYTLRPLWQFSIRDRERLLTTSEIFRFLFVENPVRRLQHIFQNATDQGLNSESYRNFLSQVRGVPLAKDERIMQLLTPKFFLAFLSRLPVLTHTFASQSDSCGYSVIQYHLAGHVESFSEHIMYVNRNLSLPGGTFHTATGTHHRALPPEWMEKRLLSRIAKLYADDFRHFGYSTEDLA</sequence>
<protein>
    <submittedName>
        <fullName evidence="2">Uncharacterized protein</fullName>
    </submittedName>
</protein>
<feature type="chain" id="PRO_5016155637" evidence="1">
    <location>
        <begin position="31"/>
        <end position="326"/>
    </location>
</feature>
<feature type="signal peptide" evidence="1">
    <location>
        <begin position="1"/>
        <end position="30"/>
    </location>
</feature>
<dbReference type="EMBL" id="NBIV01000010">
    <property type="protein sequence ID" value="PXF48970.1"/>
    <property type="molecule type" value="Genomic_DNA"/>
</dbReference>
<dbReference type="InterPro" id="IPR005331">
    <property type="entry name" value="Sulfotransferase"/>
</dbReference>
<dbReference type="Proteomes" id="UP000247409">
    <property type="component" value="Unassembled WGS sequence"/>
</dbReference>